<evidence type="ECO:0000259" key="1">
    <source>
        <dbReference type="Pfam" id="PF13847"/>
    </source>
</evidence>
<organism evidence="2 3">
    <name type="scientific">Pseudohalocynthiibacter aestuariivivens</name>
    <dbReference type="NCBI Taxonomy" id="1591409"/>
    <lineage>
        <taxon>Bacteria</taxon>
        <taxon>Pseudomonadati</taxon>
        <taxon>Pseudomonadota</taxon>
        <taxon>Alphaproteobacteria</taxon>
        <taxon>Rhodobacterales</taxon>
        <taxon>Paracoccaceae</taxon>
        <taxon>Pseudohalocynthiibacter</taxon>
    </lineage>
</organism>
<dbReference type="SUPFAM" id="SSF53335">
    <property type="entry name" value="S-adenosyl-L-methionine-dependent methyltransferases"/>
    <property type="match status" value="1"/>
</dbReference>
<dbReference type="GO" id="GO:0008168">
    <property type="term" value="F:methyltransferase activity"/>
    <property type="evidence" value="ECO:0007669"/>
    <property type="project" value="UniProtKB-KW"/>
</dbReference>
<dbReference type="PANTHER" id="PTHR43591">
    <property type="entry name" value="METHYLTRANSFERASE"/>
    <property type="match status" value="1"/>
</dbReference>
<keyword evidence="3" id="KW-1185">Reference proteome</keyword>
<dbReference type="EMBL" id="JBHMEA010000019">
    <property type="protein sequence ID" value="MFB9231493.1"/>
    <property type="molecule type" value="Genomic_DNA"/>
</dbReference>
<dbReference type="InterPro" id="IPR025714">
    <property type="entry name" value="Methyltranfer_dom"/>
</dbReference>
<dbReference type="InterPro" id="IPR029063">
    <property type="entry name" value="SAM-dependent_MTases_sf"/>
</dbReference>
<dbReference type="PANTHER" id="PTHR43591:SF24">
    <property type="entry name" value="2-METHOXY-6-POLYPRENYL-1,4-BENZOQUINOL METHYLASE, MITOCHONDRIAL"/>
    <property type="match status" value="1"/>
</dbReference>
<dbReference type="RefSeq" id="WP_213890735.1">
    <property type="nucleotide sequence ID" value="NZ_JAGFNU010000013.1"/>
</dbReference>
<dbReference type="Pfam" id="PF13847">
    <property type="entry name" value="Methyltransf_31"/>
    <property type="match status" value="1"/>
</dbReference>
<proteinExistence type="predicted"/>
<feature type="domain" description="Methyltransferase" evidence="1">
    <location>
        <begin position="51"/>
        <end position="153"/>
    </location>
</feature>
<reference evidence="2 3" key="1">
    <citation type="submission" date="2024-09" db="EMBL/GenBank/DDBJ databases">
        <authorList>
            <person name="Sun Q."/>
            <person name="Mori K."/>
        </authorList>
    </citation>
    <scope>NUCLEOTIDE SEQUENCE [LARGE SCALE GENOMIC DNA]</scope>
    <source>
        <strain evidence="2 3">CECT 8726</strain>
    </source>
</reference>
<sequence>MSFDADAYKKAVTEEWGRAAKGWHAWIPEINEWLKNATERMLDAAHVEHRHKVIDIAAGDGGQSIAAAERVGLHGEVLATDIVPEFVEIATFVTTKMGLKQLKAAVMDAEELSVPDKHYDAAISRLGLMYLPNLQRALAEIGRVLKPGGRVSAVVFTTADKTPFFSIPVRLIRERRGLSAPIAGQPGPFSLGMPGILADQFERAGFSEIEEEVFDAPLRFRSAEECVRWRREASGTMQQMLSGMDDTAKAAIWSEIIEALKQFEDESGFESPCELLLCSATK</sequence>
<dbReference type="Gene3D" id="3.40.50.150">
    <property type="entry name" value="Vaccinia Virus protein VP39"/>
    <property type="match status" value="1"/>
</dbReference>
<keyword evidence="2" id="KW-0808">Transferase</keyword>
<comment type="caution">
    <text evidence="2">The sequence shown here is derived from an EMBL/GenBank/DDBJ whole genome shotgun (WGS) entry which is preliminary data.</text>
</comment>
<protein>
    <submittedName>
        <fullName evidence="2">Class I SAM-dependent methyltransferase</fullName>
        <ecNumber evidence="2">2.1.1.-</ecNumber>
    </submittedName>
</protein>
<dbReference type="CDD" id="cd02440">
    <property type="entry name" value="AdoMet_MTases"/>
    <property type="match status" value="1"/>
</dbReference>
<gene>
    <name evidence="2" type="ORF">ACFFUT_06805</name>
</gene>
<evidence type="ECO:0000313" key="2">
    <source>
        <dbReference type="EMBL" id="MFB9231493.1"/>
    </source>
</evidence>
<dbReference type="Proteomes" id="UP001589683">
    <property type="component" value="Unassembled WGS sequence"/>
</dbReference>
<dbReference type="GO" id="GO:0032259">
    <property type="term" value="P:methylation"/>
    <property type="evidence" value="ECO:0007669"/>
    <property type="project" value="UniProtKB-KW"/>
</dbReference>
<keyword evidence="2" id="KW-0489">Methyltransferase</keyword>
<dbReference type="EC" id="2.1.1.-" evidence="2"/>
<accession>A0ABV5JDG1</accession>
<name>A0ABV5JDG1_9RHOB</name>
<evidence type="ECO:0000313" key="3">
    <source>
        <dbReference type="Proteomes" id="UP001589683"/>
    </source>
</evidence>